<keyword evidence="6" id="KW-0170">Cobalt</keyword>
<dbReference type="GO" id="GO:0050667">
    <property type="term" value="P:homocysteine metabolic process"/>
    <property type="evidence" value="ECO:0007669"/>
    <property type="project" value="TreeGrafter"/>
</dbReference>
<dbReference type="Proteomes" id="UP000263517">
    <property type="component" value="Unassembled WGS sequence"/>
</dbReference>
<sequence length="50" mass="5559">MSAEFSTFINIGERTNVTGSARFKRLILEGDYEVALDVARQQVENGAQII</sequence>
<dbReference type="PANTHER" id="PTHR45833:SF1">
    <property type="entry name" value="METHIONINE SYNTHASE"/>
    <property type="match status" value="1"/>
</dbReference>
<evidence type="ECO:0000256" key="1">
    <source>
        <dbReference type="ARBA" id="ARBA00010398"/>
    </source>
</evidence>
<evidence type="ECO:0000313" key="8">
    <source>
        <dbReference type="EMBL" id="HAW76505.1"/>
    </source>
</evidence>
<protein>
    <recommendedName>
        <fullName evidence="7">Pterin-binding domain-containing protein</fullName>
    </recommendedName>
</protein>
<dbReference type="PANTHER" id="PTHR45833">
    <property type="entry name" value="METHIONINE SYNTHASE"/>
    <property type="match status" value="1"/>
</dbReference>
<feature type="domain" description="Pterin-binding" evidence="7">
    <location>
        <begin position="8"/>
        <end position="50"/>
    </location>
</feature>
<feature type="non-terminal residue" evidence="8">
    <location>
        <position position="50"/>
    </location>
</feature>
<dbReference type="GO" id="GO:0046653">
    <property type="term" value="P:tetrahydrofolate metabolic process"/>
    <property type="evidence" value="ECO:0007669"/>
    <property type="project" value="TreeGrafter"/>
</dbReference>
<evidence type="ECO:0000256" key="4">
    <source>
        <dbReference type="ARBA" id="ARBA00022679"/>
    </source>
</evidence>
<dbReference type="GO" id="GO:0005829">
    <property type="term" value="C:cytosol"/>
    <property type="evidence" value="ECO:0007669"/>
    <property type="project" value="TreeGrafter"/>
</dbReference>
<name>A0A350P5D8_9ALTE</name>
<dbReference type="AlphaFoldDB" id="A0A350P5D8"/>
<dbReference type="SUPFAM" id="SSF51717">
    <property type="entry name" value="Dihydropteroate synthetase-like"/>
    <property type="match status" value="1"/>
</dbReference>
<organism evidence="8 9">
    <name type="scientific">Alteromonas australica</name>
    <dbReference type="NCBI Taxonomy" id="589873"/>
    <lineage>
        <taxon>Bacteria</taxon>
        <taxon>Pseudomonadati</taxon>
        <taxon>Pseudomonadota</taxon>
        <taxon>Gammaproteobacteria</taxon>
        <taxon>Alteromonadales</taxon>
        <taxon>Alteromonadaceae</taxon>
        <taxon>Alteromonas/Salinimonas group</taxon>
        <taxon>Alteromonas</taxon>
    </lineage>
</organism>
<dbReference type="InterPro" id="IPR000489">
    <property type="entry name" value="Pterin-binding_dom"/>
</dbReference>
<dbReference type="GO" id="GO:0046872">
    <property type="term" value="F:metal ion binding"/>
    <property type="evidence" value="ECO:0007669"/>
    <property type="project" value="UniProtKB-KW"/>
</dbReference>
<reference evidence="8 9" key="1">
    <citation type="journal article" date="2018" name="Nat. Biotechnol.">
        <title>A standardized bacterial taxonomy based on genome phylogeny substantially revises the tree of life.</title>
        <authorList>
            <person name="Parks D.H."/>
            <person name="Chuvochina M."/>
            <person name="Waite D.W."/>
            <person name="Rinke C."/>
            <person name="Skarshewski A."/>
            <person name="Chaumeil P.A."/>
            <person name="Hugenholtz P."/>
        </authorList>
    </citation>
    <scope>NUCLEOTIDE SEQUENCE [LARGE SCALE GENOMIC DNA]</scope>
    <source>
        <strain evidence="8">UBA11978</strain>
    </source>
</reference>
<dbReference type="GO" id="GO:0032259">
    <property type="term" value="P:methylation"/>
    <property type="evidence" value="ECO:0007669"/>
    <property type="project" value="UniProtKB-KW"/>
</dbReference>
<dbReference type="InterPro" id="IPR011005">
    <property type="entry name" value="Dihydropteroate_synth-like_sf"/>
</dbReference>
<dbReference type="InterPro" id="IPR050554">
    <property type="entry name" value="Met_Synthase/Corrinoid"/>
</dbReference>
<keyword evidence="2" id="KW-0489">Methyltransferase</keyword>
<evidence type="ECO:0000259" key="7">
    <source>
        <dbReference type="PROSITE" id="PS50972"/>
    </source>
</evidence>
<evidence type="ECO:0000313" key="9">
    <source>
        <dbReference type="Proteomes" id="UP000263517"/>
    </source>
</evidence>
<dbReference type="Gene3D" id="3.20.20.20">
    <property type="entry name" value="Dihydropteroate synthase-like"/>
    <property type="match status" value="1"/>
</dbReference>
<keyword evidence="3" id="KW-0846">Cobalamin</keyword>
<dbReference type="GO" id="GO:0031419">
    <property type="term" value="F:cobalamin binding"/>
    <property type="evidence" value="ECO:0007669"/>
    <property type="project" value="UniProtKB-KW"/>
</dbReference>
<dbReference type="GO" id="GO:0008705">
    <property type="term" value="F:methionine synthase activity"/>
    <property type="evidence" value="ECO:0007669"/>
    <property type="project" value="TreeGrafter"/>
</dbReference>
<comment type="caution">
    <text evidence="8">The sequence shown here is derived from an EMBL/GenBank/DDBJ whole genome shotgun (WGS) entry which is preliminary data.</text>
</comment>
<evidence type="ECO:0000256" key="3">
    <source>
        <dbReference type="ARBA" id="ARBA00022628"/>
    </source>
</evidence>
<evidence type="ECO:0000256" key="6">
    <source>
        <dbReference type="ARBA" id="ARBA00023285"/>
    </source>
</evidence>
<keyword evidence="5" id="KW-0479">Metal-binding</keyword>
<evidence type="ECO:0000256" key="2">
    <source>
        <dbReference type="ARBA" id="ARBA00022603"/>
    </source>
</evidence>
<accession>A0A350P5D8</accession>
<dbReference type="Pfam" id="PF00809">
    <property type="entry name" value="Pterin_bind"/>
    <property type="match status" value="1"/>
</dbReference>
<gene>
    <name evidence="8" type="ORF">DCW74_12330</name>
</gene>
<comment type="similarity">
    <text evidence="1">Belongs to the vitamin-B12 dependent methionine synthase family.</text>
</comment>
<evidence type="ECO:0000256" key="5">
    <source>
        <dbReference type="ARBA" id="ARBA00022723"/>
    </source>
</evidence>
<keyword evidence="4" id="KW-0808">Transferase</keyword>
<dbReference type="EMBL" id="DNAN01000441">
    <property type="protein sequence ID" value="HAW76505.1"/>
    <property type="molecule type" value="Genomic_DNA"/>
</dbReference>
<proteinExistence type="inferred from homology"/>
<dbReference type="PROSITE" id="PS50972">
    <property type="entry name" value="PTERIN_BINDING"/>
    <property type="match status" value="1"/>
</dbReference>